<gene>
    <name evidence="2" type="ORF">AQUCO_01600418v1</name>
</gene>
<reference evidence="2 3" key="1">
    <citation type="submission" date="2017-09" db="EMBL/GenBank/DDBJ databases">
        <title>WGS assembly of Aquilegia coerulea Goldsmith.</title>
        <authorList>
            <person name="Hodges S."/>
            <person name="Kramer E."/>
            <person name="Nordborg M."/>
            <person name="Tomkins J."/>
            <person name="Borevitz J."/>
            <person name="Derieg N."/>
            <person name="Yan J."/>
            <person name="Mihaltcheva S."/>
            <person name="Hayes R.D."/>
            <person name="Rokhsar D."/>
        </authorList>
    </citation>
    <scope>NUCLEOTIDE SEQUENCE [LARGE SCALE GENOMIC DNA]</scope>
    <source>
        <strain evidence="3">cv. Goldsmith</strain>
    </source>
</reference>
<dbReference type="GO" id="GO:0055028">
    <property type="term" value="C:cortical microtubule"/>
    <property type="evidence" value="ECO:0007669"/>
    <property type="project" value="TreeGrafter"/>
</dbReference>
<evidence type="ECO:0000313" key="3">
    <source>
        <dbReference type="Proteomes" id="UP000230069"/>
    </source>
</evidence>
<feature type="compositionally biased region" description="Polar residues" evidence="1">
    <location>
        <begin position="139"/>
        <end position="172"/>
    </location>
</feature>
<evidence type="ECO:0000313" key="2">
    <source>
        <dbReference type="EMBL" id="PIA46134.1"/>
    </source>
</evidence>
<name>A0A2G5DRI6_AQUCA</name>
<dbReference type="STRING" id="218851.A0A2G5DRI6"/>
<feature type="compositionally biased region" description="Polar residues" evidence="1">
    <location>
        <begin position="421"/>
        <end position="433"/>
    </location>
</feature>
<feature type="compositionally biased region" description="Polar residues" evidence="1">
    <location>
        <begin position="213"/>
        <end position="226"/>
    </location>
</feature>
<feature type="compositionally biased region" description="Low complexity" evidence="1">
    <location>
        <begin position="291"/>
        <end position="308"/>
    </location>
</feature>
<protein>
    <submittedName>
        <fullName evidence="2">Uncharacterized protein</fullName>
    </submittedName>
</protein>
<feature type="region of interest" description="Disordered" evidence="1">
    <location>
        <begin position="134"/>
        <end position="456"/>
    </location>
</feature>
<dbReference type="GO" id="GO:0043622">
    <property type="term" value="P:cortical microtubule organization"/>
    <property type="evidence" value="ECO:0007669"/>
    <property type="project" value="TreeGrafter"/>
</dbReference>
<dbReference type="OrthoDB" id="1927217at2759"/>
<keyword evidence="3" id="KW-1185">Reference proteome</keyword>
<sequence>MNHRISKDNNVLHAAGSYSQQHRRGRSLSTGGGGGGAIIISTLEENNLDLFSRNRRTLNTCHSDDHDHDDDLHTYSPDDDDDDAVSMKLGRVSNSIGSLKLTKNGYGMDDLLTSVDAAGKNDYDWLLTPPGTPLFSEATEPQNNVAPSRNNSSVRSAATTKTSRLSVTQSENSYSSRPTRSSSVTRSSIPSINYNTYSSNSTRSSTFLNTSSGSVTSISRPSTPHARSTLTSRPSTPTSRTPSRPATPVKSRPTPSSSFGEKSRAPQSHPRPSTPSSRPQTPTNVNSPALRSSSRPATPTRRNTTPGPQLVTGHSASTGRAIANGRASAPASRGCSPGPRVRPPPQPVVPPDFPLDTPPNLRTTMPERPVSAGRSRPSGALSVRGGNSEPGLTNPPRRQSSSPIVTRGRLPDLGKGRLHSNGHNINAMETQKTPPVLDPATRRPTKSATSTESTGFGRTISKKSLDMALRHMDIRLGSGNIRPSPGSTVFPQSIRPGTGNGHSARVADVPVSVSSNGGTPTINNLTILDNGNCNISSHDGEFEANNGRFSARLSSLDIYESSRYDAILLKEDSKNTNWLTVDDKSDQGFMYDHRFDLLPEPFDPL</sequence>
<feature type="compositionally biased region" description="Low complexity" evidence="1">
    <location>
        <begin position="266"/>
        <end position="283"/>
    </location>
</feature>
<feature type="compositionally biased region" description="Low complexity" evidence="1">
    <location>
        <begin position="227"/>
        <end position="248"/>
    </location>
</feature>
<evidence type="ECO:0000256" key="1">
    <source>
        <dbReference type="SAM" id="MobiDB-lite"/>
    </source>
</evidence>
<dbReference type="AlphaFoldDB" id="A0A2G5DRI6"/>
<proteinExistence type="predicted"/>
<dbReference type="PANTHER" id="PTHR31949:SF2">
    <property type="entry name" value="OS05G0480600 PROTEIN"/>
    <property type="match status" value="1"/>
</dbReference>
<dbReference type="Proteomes" id="UP000230069">
    <property type="component" value="Unassembled WGS sequence"/>
</dbReference>
<dbReference type="PANTHER" id="PTHR31949">
    <property type="entry name" value="GASTRIC MUCIN-LIKE PROTEIN"/>
    <property type="match status" value="1"/>
</dbReference>
<dbReference type="InParanoid" id="A0A2G5DRI6"/>
<organism evidence="2 3">
    <name type="scientific">Aquilegia coerulea</name>
    <name type="common">Rocky mountain columbine</name>
    <dbReference type="NCBI Taxonomy" id="218851"/>
    <lineage>
        <taxon>Eukaryota</taxon>
        <taxon>Viridiplantae</taxon>
        <taxon>Streptophyta</taxon>
        <taxon>Embryophyta</taxon>
        <taxon>Tracheophyta</taxon>
        <taxon>Spermatophyta</taxon>
        <taxon>Magnoliopsida</taxon>
        <taxon>Ranunculales</taxon>
        <taxon>Ranunculaceae</taxon>
        <taxon>Thalictroideae</taxon>
        <taxon>Aquilegia</taxon>
    </lineage>
</organism>
<feature type="compositionally biased region" description="Basic and acidic residues" evidence="1">
    <location>
        <begin position="62"/>
        <end position="73"/>
    </location>
</feature>
<feature type="compositionally biased region" description="Pro residues" evidence="1">
    <location>
        <begin position="340"/>
        <end position="357"/>
    </location>
</feature>
<feature type="compositionally biased region" description="Polar residues" evidence="1">
    <location>
        <begin position="446"/>
        <end position="456"/>
    </location>
</feature>
<feature type="region of interest" description="Disordered" evidence="1">
    <location>
        <begin position="60"/>
        <end position="80"/>
    </location>
</feature>
<dbReference type="FunCoup" id="A0A2G5DRI6">
    <property type="interactions" value="424"/>
</dbReference>
<feature type="region of interest" description="Disordered" evidence="1">
    <location>
        <begin position="1"/>
        <end position="32"/>
    </location>
</feature>
<dbReference type="EMBL" id="KZ305033">
    <property type="protein sequence ID" value="PIA46134.1"/>
    <property type="molecule type" value="Genomic_DNA"/>
</dbReference>
<feature type="compositionally biased region" description="Low complexity" evidence="1">
    <location>
        <begin position="173"/>
        <end position="212"/>
    </location>
</feature>
<accession>A0A2G5DRI6</accession>